<dbReference type="InterPro" id="IPR010998">
    <property type="entry name" value="Integrase_recombinase_N"/>
</dbReference>
<dbReference type="Gene3D" id="1.10.150.130">
    <property type="match status" value="1"/>
</dbReference>
<dbReference type="PANTHER" id="PTHR30629:SF2">
    <property type="entry name" value="PROPHAGE INTEGRASE INTS-RELATED"/>
    <property type="match status" value="1"/>
</dbReference>
<sequence length="414" mass="46336">MHHVILPPKVDQTVDRNTRSLNKLSAVKVRTAPEGKYSDGGGLWLHKRTDGGGQWVFRFTVHGRRREMGLGSVSQVPLKDAREEAERSRSIVRSNLDPIKERERKRREAASSLHLLKDIALDAFESRKAELKGDGVAGRWFSPLELHVLPKLGKVPVIDIDQKDIRDTLAPIWHDKADTARKAMNRLGICMKHAAALGLEVDLQATEKARALLGKQRHKATNIPALPWQEVPAFYLSLADGTVTHLALRLLILTGVRSGPLRFLREEQIEGDIWTIPGTAMKGRKDATVDFRVPLSKEALAVVKQARRHARGGFLFPSVKKGVISDATMARLMERAEMAARPHGFRSSLRDWIAETTSTPHDIAETVLGHTVGGAVERSYRRTDFIEQRRKLMARWAQYVTGQGGQLLKMIKEA</sequence>
<dbReference type="Gene3D" id="3.30.160.390">
    <property type="entry name" value="Integrase, DNA-binding domain"/>
    <property type="match status" value="1"/>
</dbReference>
<proteinExistence type="inferred from homology"/>
<gene>
    <name evidence="6" type="ORF">IHQ72_22765</name>
</gene>
<evidence type="ECO:0000256" key="3">
    <source>
        <dbReference type="ARBA" id="ARBA00023125"/>
    </source>
</evidence>
<evidence type="ECO:0000259" key="5">
    <source>
        <dbReference type="PROSITE" id="PS51898"/>
    </source>
</evidence>
<evidence type="ECO:0000256" key="4">
    <source>
        <dbReference type="ARBA" id="ARBA00023172"/>
    </source>
</evidence>
<comment type="similarity">
    <text evidence="1">Belongs to the 'phage' integrase family.</text>
</comment>
<evidence type="ECO:0000256" key="2">
    <source>
        <dbReference type="ARBA" id="ARBA00022908"/>
    </source>
</evidence>
<evidence type="ECO:0000256" key="1">
    <source>
        <dbReference type="ARBA" id="ARBA00008857"/>
    </source>
</evidence>
<evidence type="ECO:0000313" key="6">
    <source>
        <dbReference type="EMBL" id="UVC19088.1"/>
    </source>
</evidence>
<organism evidence="6 7">
    <name type="scientific">Mesorhizobium onobrychidis</name>
    <dbReference type="NCBI Taxonomy" id="2775404"/>
    <lineage>
        <taxon>Bacteria</taxon>
        <taxon>Pseudomonadati</taxon>
        <taxon>Pseudomonadota</taxon>
        <taxon>Alphaproteobacteria</taxon>
        <taxon>Hyphomicrobiales</taxon>
        <taxon>Phyllobacteriaceae</taxon>
        <taxon>Mesorhizobium</taxon>
    </lineage>
</organism>
<keyword evidence="7" id="KW-1185">Reference proteome</keyword>
<dbReference type="InterPro" id="IPR053876">
    <property type="entry name" value="Phage_int_M"/>
</dbReference>
<dbReference type="GO" id="GO:0003677">
    <property type="term" value="F:DNA binding"/>
    <property type="evidence" value="ECO:0007669"/>
    <property type="project" value="UniProtKB-KW"/>
</dbReference>
<feature type="domain" description="Tyr recombinase" evidence="5">
    <location>
        <begin position="221"/>
        <end position="393"/>
    </location>
</feature>
<dbReference type="InterPro" id="IPR025166">
    <property type="entry name" value="Integrase_DNA_bind_dom"/>
</dbReference>
<keyword evidence="2" id="KW-0229">DNA integration</keyword>
<dbReference type="PANTHER" id="PTHR30629">
    <property type="entry name" value="PROPHAGE INTEGRASE"/>
    <property type="match status" value="1"/>
</dbReference>
<dbReference type="EMBL" id="CP062229">
    <property type="protein sequence ID" value="UVC19088.1"/>
    <property type="molecule type" value="Genomic_DNA"/>
</dbReference>
<dbReference type="Gene3D" id="1.10.443.10">
    <property type="entry name" value="Intergrase catalytic core"/>
    <property type="match status" value="1"/>
</dbReference>
<reference evidence="6" key="1">
    <citation type="submission" date="2020-09" db="EMBL/GenBank/DDBJ databases">
        <title>Rhizobia associated with sainfoin plants.</title>
        <authorList>
            <person name="Asharfi S."/>
            <person name="Kuzmanovic N."/>
            <person name="Bunk B."/>
            <person name="Sproeer C."/>
            <person name="Becker M."/>
            <person name="Thuenen T."/>
        </authorList>
    </citation>
    <scope>NUCLEOTIDE SEQUENCE</scope>
    <source>
        <strain evidence="6">OM4</strain>
    </source>
</reference>
<accession>A0ABY5R6C0</accession>
<dbReference type="CDD" id="cd00801">
    <property type="entry name" value="INT_P4_C"/>
    <property type="match status" value="1"/>
</dbReference>
<dbReference type="InterPro" id="IPR038488">
    <property type="entry name" value="Integrase_DNA-bd_sf"/>
</dbReference>
<dbReference type="InterPro" id="IPR002104">
    <property type="entry name" value="Integrase_catalytic"/>
</dbReference>
<dbReference type="Pfam" id="PF13356">
    <property type="entry name" value="Arm-DNA-bind_3"/>
    <property type="match status" value="1"/>
</dbReference>
<keyword evidence="4" id="KW-0233">DNA recombination</keyword>
<dbReference type="Proteomes" id="UP001058098">
    <property type="component" value="Chromosome"/>
</dbReference>
<dbReference type="Pfam" id="PF00589">
    <property type="entry name" value="Phage_integrase"/>
    <property type="match status" value="1"/>
</dbReference>
<dbReference type="Pfam" id="PF22022">
    <property type="entry name" value="Phage_int_M"/>
    <property type="match status" value="1"/>
</dbReference>
<dbReference type="InterPro" id="IPR050808">
    <property type="entry name" value="Phage_Integrase"/>
</dbReference>
<keyword evidence="3 6" id="KW-0238">DNA-binding</keyword>
<dbReference type="InterPro" id="IPR013762">
    <property type="entry name" value="Integrase-like_cat_sf"/>
</dbReference>
<evidence type="ECO:0000313" key="7">
    <source>
        <dbReference type="Proteomes" id="UP001058098"/>
    </source>
</evidence>
<dbReference type="InterPro" id="IPR011010">
    <property type="entry name" value="DNA_brk_join_enz"/>
</dbReference>
<dbReference type="PROSITE" id="PS51898">
    <property type="entry name" value="TYR_RECOMBINASE"/>
    <property type="match status" value="1"/>
</dbReference>
<protein>
    <submittedName>
        <fullName evidence="6">Integrase arm-type DNA-binding domain-containing protein</fullName>
    </submittedName>
</protein>
<dbReference type="SUPFAM" id="SSF56349">
    <property type="entry name" value="DNA breaking-rejoining enzymes"/>
    <property type="match status" value="1"/>
</dbReference>
<dbReference type="RefSeq" id="WP_374120407.1">
    <property type="nucleotide sequence ID" value="NZ_CP062229.1"/>
</dbReference>
<name>A0ABY5R6C0_9HYPH</name>